<dbReference type="SUPFAM" id="SSF56349">
    <property type="entry name" value="DNA breaking-rejoining enzymes"/>
    <property type="match status" value="1"/>
</dbReference>
<name>A0A1H5JTT2_9FLAO</name>
<keyword evidence="4" id="KW-0233">DNA recombination</keyword>
<proteinExistence type="inferred from homology"/>
<protein>
    <submittedName>
        <fullName evidence="8">Site-specific recombinase XerD</fullName>
    </submittedName>
</protein>
<dbReference type="Gene3D" id="1.10.443.10">
    <property type="entry name" value="Intergrase catalytic core"/>
    <property type="match status" value="1"/>
</dbReference>
<dbReference type="Proteomes" id="UP000199448">
    <property type="component" value="Unassembled WGS sequence"/>
</dbReference>
<evidence type="ECO:0000313" key="8">
    <source>
        <dbReference type="EMBL" id="SEE55886.1"/>
    </source>
</evidence>
<evidence type="ECO:0000259" key="7">
    <source>
        <dbReference type="PROSITE" id="PS51900"/>
    </source>
</evidence>
<dbReference type="InterPro" id="IPR013762">
    <property type="entry name" value="Integrase-like_cat_sf"/>
</dbReference>
<dbReference type="InterPro" id="IPR044068">
    <property type="entry name" value="CB"/>
</dbReference>
<evidence type="ECO:0000256" key="3">
    <source>
        <dbReference type="ARBA" id="ARBA00023125"/>
    </source>
</evidence>
<feature type="domain" description="Core-binding (CB)" evidence="7">
    <location>
        <begin position="104"/>
        <end position="188"/>
    </location>
</feature>
<dbReference type="PANTHER" id="PTHR30349:SF64">
    <property type="entry name" value="PROPHAGE INTEGRASE INTD-RELATED"/>
    <property type="match status" value="1"/>
</dbReference>
<dbReference type="GO" id="GO:0006310">
    <property type="term" value="P:DNA recombination"/>
    <property type="evidence" value="ECO:0007669"/>
    <property type="project" value="UniProtKB-KW"/>
</dbReference>
<dbReference type="GO" id="GO:0003677">
    <property type="term" value="F:DNA binding"/>
    <property type="evidence" value="ECO:0007669"/>
    <property type="project" value="UniProtKB-UniRule"/>
</dbReference>
<sequence length="414" mass="49121">MAKLKVVLHPKIDRKGKKQYRLAFRVTAYRRRSYLYLGYNIDPKDWNEEFEKVRKTHPKHQHLNRLIRKKYDQIDDIIFEAASKNEKITANQILDKVRNKLDNTTFYALAEEHIEDLKQAKKLNRAISDRSKLNRIKEYSKKKTLHFQEVDELFLRRLKIYLLTKRQVSERTVMNIFVFVRLIFNEAIRRGLVDYKLYPFGKGKIQIKYPPTLKIGLNEEEILKLEELELQPETQLWHSRNVFLFSFYLAGMRISDVLNLRWNSIVDQRLNYKMRKNNKLNSIKIPEKAYGILEMYRHDQKFSSDLIFPYLKGIQRSSSKIEYNTTKSSIKKINKYLKELSSKAGVDKKVTSHIARHSFGNIAGDKVSPQMLQKLYRHSHLSTTIGYQGNFIHTNSDNALEEILKFSAQENRKS</sequence>
<dbReference type="PANTHER" id="PTHR30349">
    <property type="entry name" value="PHAGE INTEGRASE-RELATED"/>
    <property type="match status" value="1"/>
</dbReference>
<gene>
    <name evidence="8" type="ORF">SAMN04488034_101853</name>
</gene>
<evidence type="ECO:0000313" key="9">
    <source>
        <dbReference type="Proteomes" id="UP000199448"/>
    </source>
</evidence>
<dbReference type="InterPro" id="IPR002104">
    <property type="entry name" value="Integrase_catalytic"/>
</dbReference>
<dbReference type="InterPro" id="IPR010998">
    <property type="entry name" value="Integrase_recombinase_N"/>
</dbReference>
<evidence type="ECO:0000256" key="2">
    <source>
        <dbReference type="ARBA" id="ARBA00022908"/>
    </source>
</evidence>
<dbReference type="Pfam" id="PF00589">
    <property type="entry name" value="Phage_integrase"/>
    <property type="match status" value="1"/>
</dbReference>
<reference evidence="8 9" key="1">
    <citation type="submission" date="2016-10" db="EMBL/GenBank/DDBJ databases">
        <authorList>
            <person name="de Groot N.N."/>
        </authorList>
    </citation>
    <scope>NUCLEOTIDE SEQUENCE [LARGE SCALE GENOMIC DNA]</scope>
    <source>
        <strain evidence="8 9">DSM 23553</strain>
    </source>
</reference>
<dbReference type="PROSITE" id="PS51900">
    <property type="entry name" value="CB"/>
    <property type="match status" value="1"/>
</dbReference>
<organism evidence="8 9">
    <name type="scientific">Salinimicrobium catena</name>
    <dbReference type="NCBI Taxonomy" id="390640"/>
    <lineage>
        <taxon>Bacteria</taxon>
        <taxon>Pseudomonadati</taxon>
        <taxon>Bacteroidota</taxon>
        <taxon>Flavobacteriia</taxon>
        <taxon>Flavobacteriales</taxon>
        <taxon>Flavobacteriaceae</taxon>
        <taxon>Salinimicrobium</taxon>
    </lineage>
</organism>
<dbReference type="InterPro" id="IPR025269">
    <property type="entry name" value="SAM-like_dom"/>
</dbReference>
<dbReference type="Pfam" id="PF13102">
    <property type="entry name" value="Phage_int_SAM_5"/>
    <property type="match status" value="1"/>
</dbReference>
<feature type="domain" description="Tyr recombinase" evidence="6">
    <location>
        <begin position="212"/>
        <end position="405"/>
    </location>
</feature>
<keyword evidence="3 5" id="KW-0238">DNA-binding</keyword>
<evidence type="ECO:0000256" key="4">
    <source>
        <dbReference type="ARBA" id="ARBA00023172"/>
    </source>
</evidence>
<dbReference type="EMBL" id="FNUG01000001">
    <property type="protein sequence ID" value="SEE55886.1"/>
    <property type="molecule type" value="Genomic_DNA"/>
</dbReference>
<evidence type="ECO:0000259" key="6">
    <source>
        <dbReference type="PROSITE" id="PS51898"/>
    </source>
</evidence>
<dbReference type="InterPro" id="IPR011010">
    <property type="entry name" value="DNA_brk_join_enz"/>
</dbReference>
<dbReference type="Pfam" id="PF17293">
    <property type="entry name" value="Arm-DNA-bind_5"/>
    <property type="match status" value="1"/>
</dbReference>
<dbReference type="InterPro" id="IPR050090">
    <property type="entry name" value="Tyrosine_recombinase_XerCD"/>
</dbReference>
<dbReference type="RefSeq" id="WP_093112017.1">
    <property type="nucleotide sequence ID" value="NZ_FNGG01000001.1"/>
</dbReference>
<dbReference type="GO" id="GO:0015074">
    <property type="term" value="P:DNA integration"/>
    <property type="evidence" value="ECO:0007669"/>
    <property type="project" value="UniProtKB-KW"/>
</dbReference>
<dbReference type="AlphaFoldDB" id="A0A1H5JTT2"/>
<dbReference type="Gene3D" id="1.10.150.130">
    <property type="match status" value="1"/>
</dbReference>
<comment type="similarity">
    <text evidence="1">Belongs to the 'phage' integrase family.</text>
</comment>
<dbReference type="STRING" id="390640.SAMN04488034_101853"/>
<dbReference type="OrthoDB" id="1068680at2"/>
<evidence type="ECO:0000256" key="1">
    <source>
        <dbReference type="ARBA" id="ARBA00008857"/>
    </source>
</evidence>
<keyword evidence="9" id="KW-1185">Reference proteome</keyword>
<dbReference type="InterPro" id="IPR035386">
    <property type="entry name" value="Arm-DNA-bind_5"/>
</dbReference>
<dbReference type="PROSITE" id="PS51898">
    <property type="entry name" value="TYR_RECOMBINASE"/>
    <property type="match status" value="1"/>
</dbReference>
<keyword evidence="2" id="KW-0229">DNA integration</keyword>
<accession>A0A1H5JTT2</accession>
<evidence type="ECO:0000256" key="5">
    <source>
        <dbReference type="PROSITE-ProRule" id="PRU01248"/>
    </source>
</evidence>